<dbReference type="EMBL" id="CDSF01000138">
    <property type="protein sequence ID" value="CEP03044.1"/>
    <property type="molecule type" value="Genomic_DNA"/>
</dbReference>
<proteinExistence type="inferred from homology"/>
<evidence type="ECO:0000256" key="2">
    <source>
        <dbReference type="PROSITE-ProRule" id="PRU00330"/>
    </source>
</evidence>
<dbReference type="PANTHER" id="PTHR11932">
    <property type="entry name" value="CULLIN"/>
    <property type="match status" value="1"/>
</dbReference>
<dbReference type="AlphaFoldDB" id="A0A0G4J6M5"/>
<organism evidence="5 7">
    <name type="scientific">Plasmodiophora brassicae</name>
    <name type="common">Clubroot disease agent</name>
    <dbReference type="NCBI Taxonomy" id="37360"/>
    <lineage>
        <taxon>Eukaryota</taxon>
        <taxon>Sar</taxon>
        <taxon>Rhizaria</taxon>
        <taxon>Endomyxa</taxon>
        <taxon>Phytomyxea</taxon>
        <taxon>Plasmodiophorida</taxon>
        <taxon>Plasmodiophoridae</taxon>
        <taxon>Plasmodiophora</taxon>
    </lineage>
</organism>
<dbReference type="InterPro" id="IPR016159">
    <property type="entry name" value="Cullin_repeat-like_dom_sf"/>
</dbReference>
<keyword evidence="6" id="KW-0496">Mitochondrion</keyword>
<dbReference type="PROSITE" id="PS50069">
    <property type="entry name" value="CULLIN_2"/>
    <property type="match status" value="1"/>
</dbReference>
<evidence type="ECO:0000259" key="4">
    <source>
        <dbReference type="PROSITE" id="PS50069"/>
    </source>
</evidence>
<gene>
    <name evidence="5" type="ORF">PBRA_009262</name>
    <name evidence="6" type="ORF">PLBR_LOCUS8857</name>
</gene>
<reference evidence="6 8" key="2">
    <citation type="submission" date="2018-03" db="EMBL/GenBank/DDBJ databases">
        <authorList>
            <person name="Fogelqvist J."/>
        </authorList>
    </citation>
    <scope>NUCLEOTIDE SEQUENCE [LARGE SCALE GENOMIC DNA]</scope>
</reference>
<dbReference type="InterPro" id="IPR036388">
    <property type="entry name" value="WH-like_DNA-bd_sf"/>
</dbReference>
<dbReference type="SMART" id="SM00884">
    <property type="entry name" value="Cullin_Nedd8"/>
    <property type="match status" value="1"/>
</dbReference>
<dbReference type="Pfam" id="PF00888">
    <property type="entry name" value="Cullin"/>
    <property type="match status" value="1"/>
</dbReference>
<evidence type="ECO:0000313" key="7">
    <source>
        <dbReference type="Proteomes" id="UP000039324"/>
    </source>
</evidence>
<dbReference type="Proteomes" id="UP000039324">
    <property type="component" value="Unassembled WGS sequence"/>
</dbReference>
<dbReference type="InterPro" id="IPR059120">
    <property type="entry name" value="Cullin-like_AB"/>
</dbReference>
<dbReference type="Pfam" id="PF26557">
    <property type="entry name" value="Cullin_AB"/>
    <property type="match status" value="1"/>
</dbReference>
<dbReference type="STRING" id="37360.A0A0G4J6M5"/>
<dbReference type="Gene3D" id="1.20.1310.10">
    <property type="entry name" value="Cullin Repeats"/>
    <property type="match status" value="2"/>
</dbReference>
<dbReference type="SMART" id="SM00182">
    <property type="entry name" value="CULLIN"/>
    <property type="match status" value="1"/>
</dbReference>
<dbReference type="OrthoDB" id="27073at2759"/>
<dbReference type="EMBL" id="OVEO01000018">
    <property type="protein sequence ID" value="SPR01642.1"/>
    <property type="molecule type" value="Genomic_DNA"/>
</dbReference>
<dbReference type="SUPFAM" id="SSF75632">
    <property type="entry name" value="Cullin homology domain"/>
    <property type="match status" value="1"/>
</dbReference>
<evidence type="ECO:0000256" key="3">
    <source>
        <dbReference type="RuleBase" id="RU003829"/>
    </source>
</evidence>
<evidence type="ECO:0000313" key="6">
    <source>
        <dbReference type="EMBL" id="SPR01642.1"/>
    </source>
</evidence>
<evidence type="ECO:0000256" key="1">
    <source>
        <dbReference type="ARBA" id="ARBA00006019"/>
    </source>
</evidence>
<reference evidence="5 7" key="1">
    <citation type="submission" date="2015-02" db="EMBL/GenBank/DDBJ databases">
        <authorList>
            <person name="Chooi Y.-H."/>
        </authorList>
    </citation>
    <scope>NUCLEOTIDE SEQUENCE [LARGE SCALE GENOMIC DNA]</scope>
    <source>
        <strain evidence="5">E3</strain>
    </source>
</reference>
<accession>A0A0G4J6M5</accession>
<dbReference type="Proteomes" id="UP000290189">
    <property type="component" value="Unassembled WGS sequence"/>
</dbReference>
<dbReference type="Gene3D" id="3.30.230.130">
    <property type="entry name" value="Cullin, Chain C, Domain 2"/>
    <property type="match status" value="1"/>
</dbReference>
<dbReference type="SUPFAM" id="SSF46785">
    <property type="entry name" value="Winged helix' DNA-binding domain"/>
    <property type="match status" value="1"/>
</dbReference>
<keyword evidence="7" id="KW-1185">Reference proteome</keyword>
<dbReference type="Pfam" id="PF10557">
    <property type="entry name" value="Cullin_Nedd8"/>
    <property type="match status" value="1"/>
</dbReference>
<dbReference type="InterPro" id="IPR036390">
    <property type="entry name" value="WH_DNA-bd_sf"/>
</dbReference>
<evidence type="ECO:0000313" key="5">
    <source>
        <dbReference type="EMBL" id="CEP03044.1"/>
    </source>
</evidence>
<dbReference type="GO" id="GO:0031625">
    <property type="term" value="F:ubiquitin protein ligase binding"/>
    <property type="evidence" value="ECO:0007669"/>
    <property type="project" value="InterPro"/>
</dbReference>
<sequence length="778" mass="88579">MEASSMSCHQHDRDVEHCWNAVVADVFEPVCARLADVLGEADGPPVTADALTRLYSQLYDLCCVHNGVRHCSAMYRRLELSLQTCTSTIISVFEECGRDQLLQAFNVATSLYRGLVRAIAVVMRYVDQHHGGPDRRTDSKSICWQMYLENVYDVIEPTLTDLLCETLQSCRQDSLESEVTRHLQMAIHSIFEIDPTRRRYKAFESKVFQRMVRCYQRRARQIAELPLHDSIRAMHDLFVAEKAVFASTLQNSLLSTFEEFFRDTVSSPNRTRYFGDHMSSEVADLVSSVHSSSLSMLYEVYGKDPSSRGEFADFIQETIVKKGRDAQAMWKNSRQRLPERKRPDGSHTFDAVDMALIESYISLFNEAALLSHRVFLSDPFFISAIRKGLICLFSDALPHMSNVSQSPQNHHLTSTEILANYANVWLHKRHPLLSNQFRTHQEVESVLSVLGDLFAMSPDHDLFMTVYSKQLAERLLTSSSVSLPLETSIIDKFKLRAGARYTSRLDGMVMDINKSMALSASFKSSLSHQTAAPNMNAGGVPIHVKLLTRGFWVPAMVAIPDVSNLVLPSVLRNAAVEFAGFYSRVHERRVLYWKHQYGDCRVAMKCCHPAVDLTVSTLQACVLVLFNKRPFLSLPDICQELRIEEELGHRILHSLVIGRFKVLRAHVDKPFISASDTFTPNYNLETSYTRVRLPSPYLLRESQLHPQQDNTVAVQAAIVRILKRAKSIQHDDLVDEVVALLQRFRVTHKAVASRIQYLVENEFIERDGKDPDMYHFIP</sequence>
<protein>
    <recommendedName>
        <fullName evidence="4">Cullin family profile domain-containing protein</fullName>
    </recommendedName>
</protein>
<dbReference type="InterPro" id="IPR001373">
    <property type="entry name" value="Cullin_N"/>
</dbReference>
<comment type="similarity">
    <text evidence="1 2 3">Belongs to the cullin family.</text>
</comment>
<evidence type="ECO:0000313" key="8">
    <source>
        <dbReference type="Proteomes" id="UP000290189"/>
    </source>
</evidence>
<geneLocation type="mitochondrion" evidence="6"/>
<dbReference type="InterPro" id="IPR045093">
    <property type="entry name" value="Cullin"/>
</dbReference>
<dbReference type="InterPro" id="IPR016158">
    <property type="entry name" value="Cullin_homology"/>
</dbReference>
<dbReference type="Gene3D" id="1.10.10.10">
    <property type="entry name" value="Winged helix-like DNA-binding domain superfamily/Winged helix DNA-binding domain"/>
    <property type="match status" value="1"/>
</dbReference>
<name>A0A0G4J6M5_PLABS</name>
<dbReference type="InterPro" id="IPR019559">
    <property type="entry name" value="Cullin_neddylation_domain"/>
</dbReference>
<dbReference type="SUPFAM" id="SSF74788">
    <property type="entry name" value="Cullin repeat-like"/>
    <property type="match status" value="1"/>
</dbReference>
<dbReference type="InterPro" id="IPR036317">
    <property type="entry name" value="Cullin_homology_sf"/>
</dbReference>
<feature type="domain" description="Cullin family profile" evidence="4">
    <location>
        <begin position="413"/>
        <end position="656"/>
    </location>
</feature>
<dbReference type="GO" id="GO:0006511">
    <property type="term" value="P:ubiquitin-dependent protein catabolic process"/>
    <property type="evidence" value="ECO:0007669"/>
    <property type="project" value="InterPro"/>
</dbReference>